<accession>A0AAU9VER1</accession>
<evidence type="ECO:0000313" key="4">
    <source>
        <dbReference type="Proteomes" id="UP001153954"/>
    </source>
</evidence>
<feature type="compositionally biased region" description="Acidic residues" evidence="1">
    <location>
        <begin position="46"/>
        <end position="61"/>
    </location>
</feature>
<dbReference type="EMBL" id="CAKOGL010000043">
    <property type="protein sequence ID" value="CAH2108887.1"/>
    <property type="molecule type" value="Genomic_DNA"/>
</dbReference>
<dbReference type="InterPro" id="IPR029526">
    <property type="entry name" value="PGBD"/>
</dbReference>
<feature type="region of interest" description="Disordered" evidence="1">
    <location>
        <begin position="15"/>
        <end position="73"/>
    </location>
</feature>
<gene>
    <name evidence="3" type="ORF">EEDITHA_LOCUS22783</name>
</gene>
<dbReference type="AlphaFoldDB" id="A0AAU9VER1"/>
<reference evidence="3" key="1">
    <citation type="submission" date="2022-03" db="EMBL/GenBank/DDBJ databases">
        <authorList>
            <person name="Tunstrom K."/>
        </authorList>
    </citation>
    <scope>NUCLEOTIDE SEQUENCE</scope>
</reference>
<dbReference type="PANTHER" id="PTHR47272">
    <property type="entry name" value="DDE_TNP_1_7 DOMAIN-CONTAINING PROTEIN"/>
    <property type="match status" value="1"/>
</dbReference>
<evidence type="ECO:0000313" key="3">
    <source>
        <dbReference type="EMBL" id="CAH2108887.1"/>
    </source>
</evidence>
<evidence type="ECO:0000259" key="2">
    <source>
        <dbReference type="Pfam" id="PF13843"/>
    </source>
</evidence>
<dbReference type="Proteomes" id="UP001153954">
    <property type="component" value="Unassembled WGS sequence"/>
</dbReference>
<feature type="domain" description="PiggyBac transposable element-derived protein" evidence="2">
    <location>
        <begin position="124"/>
        <end position="499"/>
    </location>
</feature>
<comment type="caution">
    <text evidence="3">The sequence shown here is derived from an EMBL/GenBank/DDBJ whole genome shotgun (WGS) entry which is preliminary data.</text>
</comment>
<sequence length="622" mass="72256">MSRRLQERDIEELLAALENGDMSDDGLEDENEDEDVFYPNSREILEELTGEDEEAEDEETTSQEVDPHQDSDPVLVEDASQEGSLKFVFDKRRLIWKLEHLTYDDNKIAYEHTACEPDIADLNTPYRCFLHYFSPDFLQKISDETNLYCKQTNPSNPFSITAMEVKKFIGILLFMSVEHFPSVRSYWNEKFGYEPIKKVMPVNRFEMIRSFLHFNNNENHLPPEHPNHDRLYKLRPVIDHLNKKFASVPLDQRVSIDEQMCSTKIGHFLKQYLPNKPHKWGYKLFVLCSLMGYAYRFEVYSGQEDKRSRLSSCPEYVDEPDLGVTNNVVLRLARIIPRMRNHIVFFDNFYTSLPLIYYLSKQGIHCVGTVQQNRLPNCRLPDKKQLMKTSVPRGTYEERVSHHDGVDFSATVWKDNKVVTLLSSYVGSQPEGKVTRYDKRLKQKIDISCPKIVQEYNMHMGGVDLMNSYLGRYRIRVKSRKWYLRLFYHLLDLAVINAWILMKKNCIAKGIPKKQLPNLGEFRNELADALCNVGSTNGNKRGRPTNGSLENNLKAKMQKGSTHPLPSKDVRKDGIDHYPVFSSRLRCKIPGCTGTTQWSCTKCNVPLCLNARNNCFITFHTQ</sequence>
<keyword evidence="4" id="KW-1185">Reference proteome</keyword>
<proteinExistence type="predicted"/>
<protein>
    <recommendedName>
        <fullName evidence="2">PiggyBac transposable element-derived protein domain-containing protein</fullName>
    </recommendedName>
</protein>
<feature type="compositionally biased region" description="Acidic residues" evidence="1">
    <location>
        <begin position="21"/>
        <end position="36"/>
    </location>
</feature>
<dbReference type="PANTHER" id="PTHR47272:SF1">
    <property type="entry name" value="PIGGYBAC TRANSPOSABLE ELEMENT-DERIVED PROTEIN 3-LIKE"/>
    <property type="match status" value="1"/>
</dbReference>
<dbReference type="Pfam" id="PF13843">
    <property type="entry name" value="DDE_Tnp_1_7"/>
    <property type="match status" value="1"/>
</dbReference>
<name>A0AAU9VER1_EUPED</name>
<evidence type="ECO:0000256" key="1">
    <source>
        <dbReference type="SAM" id="MobiDB-lite"/>
    </source>
</evidence>
<organism evidence="3 4">
    <name type="scientific">Euphydryas editha</name>
    <name type="common">Edith's checkerspot</name>
    <dbReference type="NCBI Taxonomy" id="104508"/>
    <lineage>
        <taxon>Eukaryota</taxon>
        <taxon>Metazoa</taxon>
        <taxon>Ecdysozoa</taxon>
        <taxon>Arthropoda</taxon>
        <taxon>Hexapoda</taxon>
        <taxon>Insecta</taxon>
        <taxon>Pterygota</taxon>
        <taxon>Neoptera</taxon>
        <taxon>Endopterygota</taxon>
        <taxon>Lepidoptera</taxon>
        <taxon>Glossata</taxon>
        <taxon>Ditrysia</taxon>
        <taxon>Papilionoidea</taxon>
        <taxon>Nymphalidae</taxon>
        <taxon>Nymphalinae</taxon>
        <taxon>Euphydryas</taxon>
    </lineage>
</organism>